<gene>
    <name evidence="7" type="primary">argC_2</name>
    <name evidence="5" type="synonym">argC</name>
    <name evidence="7" type="ORF">GCM10010170_106110</name>
</gene>
<dbReference type="SUPFAM" id="SSF55347">
    <property type="entry name" value="Glyceraldehyde-3-phosphate dehydrogenase-like, C-terminal domain"/>
    <property type="match status" value="1"/>
</dbReference>
<feature type="active site" evidence="5">
    <location>
        <position position="154"/>
    </location>
</feature>
<evidence type="ECO:0000313" key="8">
    <source>
        <dbReference type="Proteomes" id="UP001501444"/>
    </source>
</evidence>
<dbReference type="CDD" id="cd23934">
    <property type="entry name" value="AGPR_1_C"/>
    <property type="match status" value="1"/>
</dbReference>
<dbReference type="HAMAP" id="MF_00150">
    <property type="entry name" value="ArgC_type1"/>
    <property type="match status" value="1"/>
</dbReference>
<dbReference type="InterPro" id="IPR050085">
    <property type="entry name" value="AGPR"/>
</dbReference>
<dbReference type="NCBIfam" id="TIGR01850">
    <property type="entry name" value="argC"/>
    <property type="match status" value="1"/>
</dbReference>
<protein>
    <recommendedName>
        <fullName evidence="5">N-acetyl-gamma-glutamyl-phosphate reductase</fullName>
        <shortName evidence="5">AGPR</shortName>
        <ecNumber evidence="5">1.2.1.38</ecNumber>
    </recommendedName>
    <alternativeName>
        <fullName evidence="5">N-acetyl-glutamate semialdehyde dehydrogenase</fullName>
        <shortName evidence="5">NAGSA dehydrogenase</shortName>
    </alternativeName>
</protein>
<proteinExistence type="inferred from homology"/>
<evidence type="ECO:0000313" key="7">
    <source>
        <dbReference type="EMBL" id="GAA2393097.1"/>
    </source>
</evidence>
<evidence type="ECO:0000256" key="1">
    <source>
        <dbReference type="ARBA" id="ARBA00022571"/>
    </source>
</evidence>
<evidence type="ECO:0000256" key="3">
    <source>
        <dbReference type="ARBA" id="ARBA00022857"/>
    </source>
</evidence>
<dbReference type="Pfam" id="PF01118">
    <property type="entry name" value="Semialdhyde_dh"/>
    <property type="match status" value="1"/>
</dbReference>
<dbReference type="EC" id="1.2.1.38" evidence="5"/>
<keyword evidence="3 5" id="KW-0521">NADP</keyword>
<sequence>MHSDTVERMGIRVAVAGASGYAGGELLRLIAGHPQFELAVATGFAQAGSTIGSVHPHVRSLRDVVLAKTDPAVLADADLVFLALPHGESAAIAAQLPDSVKVVDLGADFRLRSAADWAKYYPGAHAGTWTYGLPELPGQRELIAASTRVANTGCYAVTAILALAPLIAAGVADPDDVVIVASSGTSGAGRSPKQHLLASEVMGSMSPYKVGAHQHVAEIKQASGARTLSMTPLLAPMPRGILATVTARPLGGADPREVLAAAYADEPFVHVLPEGQWPQTGATFGANSAHLQATLDVDSGRIVVVSATDNLVKGAAGQAVQNANIMLGLPETTGLAIDGIAP</sequence>
<dbReference type="CDD" id="cd24148">
    <property type="entry name" value="AGPR_1_actinobacAGPR_like"/>
    <property type="match status" value="1"/>
</dbReference>
<comment type="catalytic activity">
    <reaction evidence="5">
        <text>N-acetyl-L-glutamate 5-semialdehyde + phosphate + NADP(+) = N-acetyl-L-glutamyl 5-phosphate + NADPH + H(+)</text>
        <dbReference type="Rhea" id="RHEA:21588"/>
        <dbReference type="ChEBI" id="CHEBI:15378"/>
        <dbReference type="ChEBI" id="CHEBI:29123"/>
        <dbReference type="ChEBI" id="CHEBI:43474"/>
        <dbReference type="ChEBI" id="CHEBI:57783"/>
        <dbReference type="ChEBI" id="CHEBI:57936"/>
        <dbReference type="ChEBI" id="CHEBI:58349"/>
        <dbReference type="EC" id="1.2.1.38"/>
    </reaction>
</comment>
<comment type="function">
    <text evidence="5">Catalyzes the NADPH-dependent reduction of N-acetyl-5-glutamyl phosphate to yield N-acetyl-L-glutamate 5-semialdehyde.</text>
</comment>
<dbReference type="PANTHER" id="PTHR32338">
    <property type="entry name" value="N-ACETYL-GAMMA-GLUTAMYL-PHOSPHATE REDUCTASE, CHLOROPLASTIC-RELATED-RELATED"/>
    <property type="match status" value="1"/>
</dbReference>
<dbReference type="InterPro" id="IPR000706">
    <property type="entry name" value="AGPR_type-1"/>
</dbReference>
<dbReference type="PANTHER" id="PTHR32338:SF10">
    <property type="entry name" value="N-ACETYL-GAMMA-GLUTAMYL-PHOSPHATE REDUCTASE, CHLOROPLASTIC-RELATED"/>
    <property type="match status" value="1"/>
</dbReference>
<dbReference type="SMART" id="SM00859">
    <property type="entry name" value="Semialdhyde_dh"/>
    <property type="match status" value="1"/>
</dbReference>
<dbReference type="InterPro" id="IPR058924">
    <property type="entry name" value="AGPR_dimerisation_dom"/>
</dbReference>
<comment type="caution">
    <text evidence="7">The sequence shown here is derived from an EMBL/GenBank/DDBJ whole genome shotgun (WGS) entry which is preliminary data.</text>
</comment>
<comment type="pathway">
    <text evidence="5">Amino-acid biosynthesis; L-arginine biosynthesis; N(2)-acetyl-L-ornithine from L-glutamate: step 3/4.</text>
</comment>
<dbReference type="Proteomes" id="UP001501444">
    <property type="component" value="Unassembled WGS sequence"/>
</dbReference>
<reference evidence="7 8" key="1">
    <citation type="journal article" date="2019" name="Int. J. Syst. Evol. Microbiol.">
        <title>The Global Catalogue of Microorganisms (GCM) 10K type strain sequencing project: providing services to taxonomists for standard genome sequencing and annotation.</title>
        <authorList>
            <consortium name="The Broad Institute Genomics Platform"/>
            <consortium name="The Broad Institute Genome Sequencing Center for Infectious Disease"/>
            <person name="Wu L."/>
            <person name="Ma J."/>
        </authorList>
    </citation>
    <scope>NUCLEOTIDE SEQUENCE [LARGE SCALE GENOMIC DNA]</scope>
    <source>
        <strain evidence="7 8">JCM 3272</strain>
    </source>
</reference>
<dbReference type="Gene3D" id="3.40.50.720">
    <property type="entry name" value="NAD(P)-binding Rossmann-like Domain"/>
    <property type="match status" value="1"/>
</dbReference>
<comment type="similarity">
    <text evidence="5">Belongs to the NAGSA dehydrogenase family. Type 1 subfamily.</text>
</comment>
<keyword evidence="8" id="KW-1185">Reference proteome</keyword>
<name>A0ABN3I323_9ACTN</name>
<dbReference type="EMBL" id="BAAARV010000132">
    <property type="protein sequence ID" value="GAA2393097.1"/>
    <property type="molecule type" value="Genomic_DNA"/>
</dbReference>
<dbReference type="SUPFAM" id="SSF51735">
    <property type="entry name" value="NAD(P)-binding Rossmann-fold domains"/>
    <property type="match status" value="1"/>
</dbReference>
<keyword evidence="2 5" id="KW-0028">Amino-acid biosynthesis</keyword>
<keyword evidence="4 5" id="KW-0560">Oxidoreductase</keyword>
<evidence type="ECO:0000256" key="2">
    <source>
        <dbReference type="ARBA" id="ARBA00022605"/>
    </source>
</evidence>
<evidence type="ECO:0000256" key="5">
    <source>
        <dbReference type="HAMAP-Rule" id="MF_00150"/>
    </source>
</evidence>
<dbReference type="Pfam" id="PF22698">
    <property type="entry name" value="Semialdhyde_dhC_1"/>
    <property type="match status" value="1"/>
</dbReference>
<organism evidence="7 8">
    <name type="scientific">Dactylosporangium salmoneum</name>
    <dbReference type="NCBI Taxonomy" id="53361"/>
    <lineage>
        <taxon>Bacteria</taxon>
        <taxon>Bacillati</taxon>
        <taxon>Actinomycetota</taxon>
        <taxon>Actinomycetes</taxon>
        <taxon>Micromonosporales</taxon>
        <taxon>Micromonosporaceae</taxon>
        <taxon>Dactylosporangium</taxon>
    </lineage>
</organism>
<dbReference type="InterPro" id="IPR036291">
    <property type="entry name" value="NAD(P)-bd_dom_sf"/>
</dbReference>
<keyword evidence="1 5" id="KW-0055">Arginine biosynthesis</keyword>
<evidence type="ECO:0000256" key="4">
    <source>
        <dbReference type="ARBA" id="ARBA00023002"/>
    </source>
</evidence>
<comment type="subcellular location">
    <subcellularLocation>
        <location evidence="5">Cytoplasm</location>
    </subcellularLocation>
</comment>
<evidence type="ECO:0000259" key="6">
    <source>
        <dbReference type="SMART" id="SM00859"/>
    </source>
</evidence>
<keyword evidence="5" id="KW-0963">Cytoplasm</keyword>
<accession>A0ABN3I323</accession>
<dbReference type="Gene3D" id="3.30.360.10">
    <property type="entry name" value="Dihydrodipicolinate Reductase, domain 2"/>
    <property type="match status" value="1"/>
</dbReference>
<dbReference type="InterPro" id="IPR000534">
    <property type="entry name" value="Semialdehyde_DH_NAD-bd"/>
</dbReference>
<feature type="domain" description="Semialdehyde dehydrogenase NAD-binding" evidence="6">
    <location>
        <begin position="12"/>
        <end position="144"/>
    </location>
</feature>